<gene>
    <name evidence="3" type="ORF">S03H2_37546</name>
</gene>
<dbReference type="InterPro" id="IPR001296">
    <property type="entry name" value="Glyco_trans_1"/>
</dbReference>
<dbReference type="SUPFAM" id="SSF53756">
    <property type="entry name" value="UDP-Glycosyltransferase/glycogen phosphorylase"/>
    <property type="match status" value="1"/>
</dbReference>
<feature type="non-terminal residue" evidence="3">
    <location>
        <position position="233"/>
    </location>
</feature>
<feature type="domain" description="Glycosyltransferase subfamily 4-like N-terminal" evidence="2">
    <location>
        <begin position="16"/>
        <end position="131"/>
    </location>
</feature>
<dbReference type="Pfam" id="PF13439">
    <property type="entry name" value="Glyco_transf_4"/>
    <property type="match status" value="1"/>
</dbReference>
<evidence type="ECO:0008006" key="4">
    <source>
        <dbReference type="Google" id="ProtNLM"/>
    </source>
</evidence>
<comment type="caution">
    <text evidence="3">The sequence shown here is derived from an EMBL/GenBank/DDBJ whole genome shotgun (WGS) entry which is preliminary data.</text>
</comment>
<dbReference type="PANTHER" id="PTHR12526">
    <property type="entry name" value="GLYCOSYLTRANSFERASE"/>
    <property type="match status" value="1"/>
</dbReference>
<accession>X1GX50</accession>
<evidence type="ECO:0000259" key="1">
    <source>
        <dbReference type="Pfam" id="PF00534"/>
    </source>
</evidence>
<reference evidence="3" key="1">
    <citation type="journal article" date="2014" name="Front. Microbiol.">
        <title>High frequency of phylogenetically diverse reductive dehalogenase-homologous genes in deep subseafloor sedimentary metagenomes.</title>
        <authorList>
            <person name="Kawai M."/>
            <person name="Futagami T."/>
            <person name="Toyoda A."/>
            <person name="Takaki Y."/>
            <person name="Nishi S."/>
            <person name="Hori S."/>
            <person name="Arai W."/>
            <person name="Tsubouchi T."/>
            <person name="Morono Y."/>
            <person name="Uchiyama I."/>
            <person name="Ito T."/>
            <person name="Fujiyama A."/>
            <person name="Inagaki F."/>
            <person name="Takami H."/>
        </authorList>
    </citation>
    <scope>NUCLEOTIDE SEQUENCE</scope>
    <source>
        <strain evidence="3">Expedition CK06-06</strain>
    </source>
</reference>
<proteinExistence type="predicted"/>
<dbReference type="EMBL" id="BARU01023116">
    <property type="protein sequence ID" value="GAH49440.1"/>
    <property type="molecule type" value="Genomic_DNA"/>
</dbReference>
<dbReference type="GO" id="GO:0016757">
    <property type="term" value="F:glycosyltransferase activity"/>
    <property type="evidence" value="ECO:0007669"/>
    <property type="project" value="InterPro"/>
</dbReference>
<evidence type="ECO:0000313" key="3">
    <source>
        <dbReference type="EMBL" id="GAH49440.1"/>
    </source>
</evidence>
<organism evidence="3">
    <name type="scientific">marine sediment metagenome</name>
    <dbReference type="NCBI Taxonomy" id="412755"/>
    <lineage>
        <taxon>unclassified sequences</taxon>
        <taxon>metagenomes</taxon>
        <taxon>ecological metagenomes</taxon>
    </lineage>
</organism>
<evidence type="ECO:0000259" key="2">
    <source>
        <dbReference type="Pfam" id="PF13439"/>
    </source>
</evidence>
<dbReference type="Pfam" id="PF00534">
    <property type="entry name" value="Glycos_transf_1"/>
    <property type="match status" value="1"/>
</dbReference>
<dbReference type="Gene3D" id="3.40.50.2000">
    <property type="entry name" value="Glycogen Phosphorylase B"/>
    <property type="match status" value="2"/>
</dbReference>
<feature type="domain" description="Glycosyl transferase family 1" evidence="1">
    <location>
        <begin position="143"/>
        <end position="232"/>
    </location>
</feature>
<name>X1GX50_9ZZZZ</name>
<dbReference type="InterPro" id="IPR028098">
    <property type="entry name" value="Glyco_trans_4-like_N"/>
</dbReference>
<sequence length="233" mass="26397">MIASSGGELVTELDKKNIPHFRVDILAKREINPLLFRAGSVLAELVNKKNIDLIHAQTRITQLVAHRLSRLTKIPYVSTCHGLYKKRLGRRIFPCWGDKVIAISEPVRENLVNYFKVSKDRVRLIHNGLDPTSFSKGYSRDEKEKIKKNYGLKEKGKIIGNVARLVKPKGQEYILHAAKEILKVRPRTQFLIVGGGEEKQRLINLAKKLNVTANISFTGPLKKVEDVLAIMDI</sequence>
<dbReference type="AlphaFoldDB" id="X1GX50"/>
<protein>
    <recommendedName>
        <fullName evidence="4">Glycosyltransferase subfamily 4-like N-terminal domain-containing protein</fullName>
    </recommendedName>
</protein>